<feature type="region of interest" description="Disordered" evidence="2">
    <location>
        <begin position="635"/>
        <end position="683"/>
    </location>
</feature>
<evidence type="ECO:0000256" key="3">
    <source>
        <dbReference type="SAM" id="Phobius"/>
    </source>
</evidence>
<feature type="transmembrane region" description="Helical" evidence="3">
    <location>
        <begin position="199"/>
        <end position="221"/>
    </location>
</feature>
<keyword evidence="1" id="KW-0802">TPR repeat</keyword>
<feature type="transmembrane region" description="Helical" evidence="3">
    <location>
        <begin position="396"/>
        <end position="415"/>
    </location>
</feature>
<keyword evidence="3" id="KW-0472">Membrane</keyword>
<gene>
    <name evidence="4" type="ORF">A2989_04640</name>
</gene>
<sequence>MKLSLPLQKAGFFTVLAAIFLLPLFFLPITSEFYEFNKQALLATVALTSLTLWSISLVADKQVRITRSPFGLPFLTLAAAWLLSTFLKTPNRVDAFLDPGSTTTILSLVILFFTSINLIRTRKELDSVTMALISSVTLLAVISIIWGVGIGEKIAPFPFLKTPLWTPTGNPISTLSLLLGLVPFLVISIVKSKESSPRTLLLAVSLFLCVISSAIISYRMFRPNPNSPISAIFLPQRFSWAVALESLKISPLLGTGPSTYLADFTRFRPVTYNLTPIWNIRFAAASNYYLHLLTTVGLIGLLAYLFLALRSTSLLLKTFSSSAETPLHSACLGALTSVVLLFISQVFLPGTITILTFVVILMIIASVSLKLAGSSLVHEATIDIVAATDSGTRSPLLPYITLVLALSLAIPSFYLGGRAYYAETLFQQAVVAAAANDGKKTYDTLIATIAANPFRDTYRLAYAQTNLLLAGVLSTKKDITDSDRQVITQLIQQAIREAKNAVALNPAKVANVENLATTYRNLINLAQGSDAWTVASYQQAIALDPTNPNLRIALGGTLYALKNYSEAARFFQSAVDLKPNLPNAYYNLGATYREQGDYPKALAALQNVSNLVDRGSADYTKVQTELDDLRKKLGEAAAQAPAAAPAKTELESPQPLPSPKLNPPLKLPAELGPESSPSPTPIP</sequence>
<feature type="transmembrane region" description="Helical" evidence="3">
    <location>
        <begin position="70"/>
        <end position="87"/>
    </location>
</feature>
<dbReference type="EMBL" id="MEXN01000001">
    <property type="protein sequence ID" value="OGD04299.1"/>
    <property type="molecule type" value="Genomic_DNA"/>
</dbReference>
<dbReference type="InterPro" id="IPR051533">
    <property type="entry name" value="WaaL-like"/>
</dbReference>
<evidence type="ECO:0000256" key="2">
    <source>
        <dbReference type="SAM" id="MobiDB-lite"/>
    </source>
</evidence>
<feature type="transmembrane region" description="Helical" evidence="3">
    <location>
        <begin position="354"/>
        <end position="376"/>
    </location>
</feature>
<protein>
    <submittedName>
        <fullName evidence="4">Uncharacterized protein</fullName>
    </submittedName>
</protein>
<dbReference type="STRING" id="1797259.A2989_04640"/>
<feature type="transmembrane region" description="Helical" evidence="3">
    <location>
        <begin position="40"/>
        <end position="58"/>
    </location>
</feature>
<dbReference type="PANTHER" id="PTHR37422">
    <property type="entry name" value="TEICHURONIC ACID BIOSYNTHESIS PROTEIN TUAE"/>
    <property type="match status" value="1"/>
</dbReference>
<evidence type="ECO:0000313" key="4">
    <source>
        <dbReference type="EMBL" id="OGD04299.1"/>
    </source>
</evidence>
<dbReference type="Gene3D" id="1.25.40.10">
    <property type="entry name" value="Tetratricopeptide repeat domain"/>
    <property type="match status" value="1"/>
</dbReference>
<dbReference type="PROSITE" id="PS50005">
    <property type="entry name" value="TPR"/>
    <property type="match status" value="2"/>
</dbReference>
<reference evidence="4 5" key="1">
    <citation type="journal article" date="2016" name="Nat. Commun.">
        <title>Thousands of microbial genomes shed light on interconnected biogeochemical processes in an aquifer system.</title>
        <authorList>
            <person name="Anantharaman K."/>
            <person name="Brown C.T."/>
            <person name="Hug L.A."/>
            <person name="Sharon I."/>
            <person name="Castelle C.J."/>
            <person name="Probst A.J."/>
            <person name="Thomas B.C."/>
            <person name="Singh A."/>
            <person name="Wilkins M.J."/>
            <person name="Karaoz U."/>
            <person name="Brodie E.L."/>
            <person name="Williams K.H."/>
            <person name="Hubbard S.S."/>
            <person name="Banfield J.F."/>
        </authorList>
    </citation>
    <scope>NUCLEOTIDE SEQUENCE [LARGE SCALE GENOMIC DNA]</scope>
</reference>
<accession>A0A1F4ZD36</accession>
<keyword evidence="3" id="KW-0812">Transmembrane</keyword>
<feature type="transmembrane region" description="Helical" evidence="3">
    <location>
        <begin position="99"/>
        <end position="119"/>
    </location>
</feature>
<feature type="repeat" description="TPR" evidence="1">
    <location>
        <begin position="582"/>
        <end position="615"/>
    </location>
</feature>
<dbReference type="InterPro" id="IPR011990">
    <property type="entry name" value="TPR-like_helical_dom_sf"/>
</dbReference>
<feature type="transmembrane region" description="Helical" evidence="3">
    <location>
        <begin position="330"/>
        <end position="348"/>
    </location>
</feature>
<organism evidence="4 5">
    <name type="scientific">Candidatus Amesbacteria bacterium RIFCSPLOWO2_01_FULL_48_25</name>
    <dbReference type="NCBI Taxonomy" id="1797259"/>
    <lineage>
        <taxon>Bacteria</taxon>
        <taxon>Candidatus Amesiibacteriota</taxon>
    </lineage>
</organism>
<name>A0A1F4ZD36_9BACT</name>
<feature type="repeat" description="TPR" evidence="1">
    <location>
        <begin position="548"/>
        <end position="581"/>
    </location>
</feature>
<comment type="caution">
    <text evidence="4">The sequence shown here is derived from an EMBL/GenBank/DDBJ whole genome shotgun (WGS) entry which is preliminary data.</text>
</comment>
<feature type="transmembrane region" description="Helical" evidence="3">
    <location>
        <begin position="288"/>
        <end position="309"/>
    </location>
</feature>
<proteinExistence type="predicted"/>
<feature type="transmembrane region" description="Helical" evidence="3">
    <location>
        <begin position="12"/>
        <end position="34"/>
    </location>
</feature>
<dbReference type="SUPFAM" id="SSF48452">
    <property type="entry name" value="TPR-like"/>
    <property type="match status" value="1"/>
</dbReference>
<dbReference type="Pfam" id="PF13414">
    <property type="entry name" value="TPR_11"/>
    <property type="match status" value="1"/>
</dbReference>
<feature type="compositionally biased region" description="Pro residues" evidence="2">
    <location>
        <begin position="654"/>
        <end position="666"/>
    </location>
</feature>
<feature type="transmembrane region" description="Helical" evidence="3">
    <location>
        <begin position="171"/>
        <end position="190"/>
    </location>
</feature>
<dbReference type="Proteomes" id="UP000177080">
    <property type="component" value="Unassembled WGS sequence"/>
</dbReference>
<dbReference type="PANTHER" id="PTHR37422:SF13">
    <property type="entry name" value="LIPOPOLYSACCHARIDE BIOSYNTHESIS PROTEIN PA4999-RELATED"/>
    <property type="match status" value="1"/>
</dbReference>
<feature type="compositionally biased region" description="Low complexity" evidence="2">
    <location>
        <begin position="636"/>
        <end position="646"/>
    </location>
</feature>
<dbReference type="SMART" id="SM00028">
    <property type="entry name" value="TPR"/>
    <property type="match status" value="3"/>
</dbReference>
<feature type="transmembrane region" description="Helical" evidence="3">
    <location>
        <begin position="131"/>
        <end position="151"/>
    </location>
</feature>
<dbReference type="InterPro" id="IPR019734">
    <property type="entry name" value="TPR_rpt"/>
</dbReference>
<evidence type="ECO:0000256" key="1">
    <source>
        <dbReference type="PROSITE-ProRule" id="PRU00339"/>
    </source>
</evidence>
<dbReference type="AlphaFoldDB" id="A0A1F4ZD36"/>
<keyword evidence="3" id="KW-1133">Transmembrane helix</keyword>
<evidence type="ECO:0000313" key="5">
    <source>
        <dbReference type="Proteomes" id="UP000177080"/>
    </source>
</evidence>